<organism evidence="20 21">
    <name type="scientific">Actinia tenebrosa</name>
    <name type="common">Australian red waratah sea anemone</name>
    <dbReference type="NCBI Taxonomy" id="6105"/>
    <lineage>
        <taxon>Eukaryota</taxon>
        <taxon>Metazoa</taxon>
        <taxon>Cnidaria</taxon>
        <taxon>Anthozoa</taxon>
        <taxon>Hexacorallia</taxon>
        <taxon>Actiniaria</taxon>
        <taxon>Actiniidae</taxon>
        <taxon>Actinia</taxon>
    </lineage>
</organism>
<keyword evidence="20" id="KW-1185">Reference proteome</keyword>
<dbReference type="EC" id="2.7.11.1" evidence="5"/>
<evidence type="ECO:0000259" key="19">
    <source>
        <dbReference type="PROSITE" id="PS50011"/>
    </source>
</evidence>
<evidence type="ECO:0000256" key="12">
    <source>
        <dbReference type="ARBA" id="ARBA00022777"/>
    </source>
</evidence>
<dbReference type="PANTHER" id="PTHR24419:SF18">
    <property type="entry name" value="SERINE_THREONINE-PROTEIN KINASE HASPIN"/>
    <property type="match status" value="1"/>
</dbReference>
<dbReference type="GO" id="GO:0005634">
    <property type="term" value="C:nucleus"/>
    <property type="evidence" value="ECO:0007669"/>
    <property type="project" value="UniProtKB-SubCell"/>
</dbReference>
<protein>
    <recommendedName>
        <fullName evidence="5">non-specific serine/threonine protein kinase</fullName>
        <ecNumber evidence="5">2.7.11.1</ecNumber>
    </recommendedName>
</protein>
<dbReference type="FunFam" id="1.10.510.10:FF:000401">
    <property type="entry name" value="serine/threonine-protein kinase haspin"/>
    <property type="match status" value="1"/>
</dbReference>
<evidence type="ECO:0000256" key="17">
    <source>
        <dbReference type="ARBA" id="ARBA00048679"/>
    </source>
</evidence>
<keyword evidence="11 18" id="KW-0547">Nucleotide-binding</keyword>
<dbReference type="GO" id="GO:0072354">
    <property type="term" value="F:histone H3T3 kinase activity"/>
    <property type="evidence" value="ECO:0007669"/>
    <property type="project" value="TreeGrafter"/>
</dbReference>
<dbReference type="GO" id="GO:0000278">
    <property type="term" value="P:mitotic cell cycle"/>
    <property type="evidence" value="ECO:0007669"/>
    <property type="project" value="TreeGrafter"/>
</dbReference>
<dbReference type="GO" id="GO:0005737">
    <property type="term" value="C:cytoplasm"/>
    <property type="evidence" value="ECO:0007669"/>
    <property type="project" value="TreeGrafter"/>
</dbReference>
<dbReference type="GeneID" id="116302041"/>
<dbReference type="KEGG" id="aten:116302041"/>
<evidence type="ECO:0000256" key="4">
    <source>
        <dbReference type="ARBA" id="ARBA00004286"/>
    </source>
</evidence>
<comment type="cofactor">
    <cofactor evidence="1">
        <name>Mg(2+)</name>
        <dbReference type="ChEBI" id="CHEBI:18420"/>
    </cofactor>
</comment>
<dbReference type="InterPro" id="IPR011009">
    <property type="entry name" value="Kinase-like_dom_sf"/>
</dbReference>
<dbReference type="GO" id="GO:0005694">
    <property type="term" value="C:chromosome"/>
    <property type="evidence" value="ECO:0007669"/>
    <property type="project" value="UniProtKB-SubCell"/>
</dbReference>
<dbReference type="RefSeq" id="XP_031567095.1">
    <property type="nucleotide sequence ID" value="XM_031711235.1"/>
</dbReference>
<evidence type="ECO:0000256" key="2">
    <source>
        <dbReference type="ARBA" id="ARBA00004123"/>
    </source>
</evidence>
<dbReference type="SMART" id="SM01331">
    <property type="entry name" value="DUF3635"/>
    <property type="match status" value="1"/>
</dbReference>
<keyword evidence="6" id="KW-0158">Chromosome</keyword>
<evidence type="ECO:0000256" key="15">
    <source>
        <dbReference type="ARBA" id="ARBA00023242"/>
    </source>
</evidence>
<dbReference type="FunFam" id="3.30.200.20:FF:000409">
    <property type="entry name" value="serine/threonine-protein kinase haspin"/>
    <property type="match status" value="1"/>
</dbReference>
<evidence type="ECO:0000256" key="13">
    <source>
        <dbReference type="ARBA" id="ARBA00022840"/>
    </source>
</evidence>
<gene>
    <name evidence="21" type="primary">LOC116302041</name>
</gene>
<dbReference type="GO" id="GO:0035556">
    <property type="term" value="P:intracellular signal transduction"/>
    <property type="evidence" value="ECO:0007669"/>
    <property type="project" value="TreeGrafter"/>
</dbReference>
<proteinExistence type="predicted"/>
<dbReference type="GO" id="GO:0010564">
    <property type="term" value="P:regulation of cell cycle process"/>
    <property type="evidence" value="ECO:0007669"/>
    <property type="project" value="UniProtKB-ARBA"/>
</dbReference>
<dbReference type="InParanoid" id="A0A6P8IK59"/>
<dbReference type="Gene3D" id="3.30.200.20">
    <property type="entry name" value="Phosphorylase Kinase, domain 1"/>
    <property type="match status" value="1"/>
</dbReference>
<evidence type="ECO:0000256" key="3">
    <source>
        <dbReference type="ARBA" id="ARBA00004186"/>
    </source>
</evidence>
<reference evidence="21" key="1">
    <citation type="submission" date="2025-08" db="UniProtKB">
        <authorList>
            <consortium name="RefSeq"/>
        </authorList>
    </citation>
    <scope>IDENTIFICATION</scope>
    <source>
        <tissue evidence="21">Tentacle</tissue>
    </source>
</reference>
<dbReference type="InterPro" id="IPR024604">
    <property type="entry name" value="GSG2_C"/>
</dbReference>
<accession>A0A6P8IK59</accession>
<keyword evidence="13 18" id="KW-0067">ATP-binding</keyword>
<dbReference type="PANTHER" id="PTHR24419">
    <property type="entry name" value="INTERLEUKIN-1 RECEPTOR-ASSOCIATED KINASE"/>
    <property type="match status" value="1"/>
</dbReference>
<dbReference type="AlphaFoldDB" id="A0A6P8IK59"/>
<dbReference type="GO" id="GO:0005819">
    <property type="term" value="C:spindle"/>
    <property type="evidence" value="ECO:0007669"/>
    <property type="project" value="UniProtKB-SubCell"/>
</dbReference>
<keyword evidence="15" id="KW-0539">Nucleus</keyword>
<evidence type="ECO:0000256" key="1">
    <source>
        <dbReference type="ARBA" id="ARBA00001946"/>
    </source>
</evidence>
<dbReference type="GO" id="GO:0005524">
    <property type="term" value="F:ATP binding"/>
    <property type="evidence" value="ECO:0007669"/>
    <property type="project" value="UniProtKB-UniRule"/>
</dbReference>
<comment type="subcellular location">
    <subcellularLocation>
        <location evidence="4">Chromosome</location>
    </subcellularLocation>
    <subcellularLocation>
        <location evidence="3">Cytoplasm</location>
        <location evidence="3">Cytoskeleton</location>
        <location evidence="3">Spindle</location>
    </subcellularLocation>
    <subcellularLocation>
        <location evidence="2">Nucleus</location>
    </subcellularLocation>
</comment>
<dbReference type="InterPro" id="IPR017441">
    <property type="entry name" value="Protein_kinase_ATP_BS"/>
</dbReference>
<evidence type="ECO:0000256" key="11">
    <source>
        <dbReference type="ARBA" id="ARBA00022741"/>
    </source>
</evidence>
<dbReference type="SUPFAM" id="SSF56112">
    <property type="entry name" value="Protein kinase-like (PK-like)"/>
    <property type="match status" value="1"/>
</dbReference>
<dbReference type="Pfam" id="PF12330">
    <property type="entry name" value="Haspin_kinase"/>
    <property type="match status" value="1"/>
</dbReference>
<evidence type="ECO:0000256" key="7">
    <source>
        <dbReference type="ARBA" id="ARBA00022490"/>
    </source>
</evidence>
<keyword evidence="9" id="KW-0597">Phosphoprotein</keyword>
<sequence>MPRKAGLIKTYGRHKFRTVRTAPWVSPEDVFRSPVSKKEKSFETPTTIRKTAITTFTNLPKSHWNIPKHKIPSNDDKENAPINEQNKEGKIISNISKKNSHSTPTILQQKHASAGFFSSLSTSSPEDLSVDEESYVILQKHSSNAPKSFIPETPELITVNQENGTNTPSEEYSSYFYQNSKLSRKSLTNSSIKLSKSSILKTESSVSPLYSSFGSNTCLSSAKKPLRASQVTSNSFSSDPSCSTSTPIIRANSQNSQLVTLRGQKKQQYFSNPNSDFSLSDCQVFVQPMKLTPEQYQAARLSLENHNNTSTSSYFTVYSTKGSPESDLSKISDAPNFESEIQETKKNPRISSSSGSTNVMVRDCVVSLEKLKLSPLIGQEGRKRPIGTFSVSCNSSYASASSDDLFMPSTPPRKQASRMSFVEALTPAKISPSAIELSAYQKLLLECEQDAPMKFSEYLKPSLMKKCVKIGEGVYGEVFKTINKYKQTVALKIIPINGDFEVNGEPQKSSEEILPEIIISKELSALKYSEELQENSTPNFIDVNRVSLVQDKYPAHLIREWIKWDKNNQSENDKPDIFPSDQFFLVFEFANGGQDLEHFEFNSCSEAISVLQQITLSLAVAESSLEFEHRDLHWGNVLIIRNDTQEVNYCLNGQAIKINSYGVHVSIIDFTLSRLRKDDVTVFCNLSEDESLFTGKGDYQFEIYRQMREINEDDWEKFTPATNVQWLHYLTDKIKNKKYPLDRKMKAWLRSFFNQVKDCQSAQEVVYSDFFEEM</sequence>
<evidence type="ECO:0000256" key="14">
    <source>
        <dbReference type="ARBA" id="ARBA00023212"/>
    </source>
</evidence>
<dbReference type="PROSITE" id="PS50011">
    <property type="entry name" value="PROTEIN_KINASE_DOM"/>
    <property type="match status" value="1"/>
</dbReference>
<evidence type="ECO:0000256" key="8">
    <source>
        <dbReference type="ARBA" id="ARBA00022527"/>
    </source>
</evidence>
<comment type="catalytic activity">
    <reaction evidence="17">
        <text>L-seryl-[protein] + ATP = O-phospho-L-seryl-[protein] + ADP + H(+)</text>
        <dbReference type="Rhea" id="RHEA:17989"/>
        <dbReference type="Rhea" id="RHEA-COMP:9863"/>
        <dbReference type="Rhea" id="RHEA-COMP:11604"/>
        <dbReference type="ChEBI" id="CHEBI:15378"/>
        <dbReference type="ChEBI" id="CHEBI:29999"/>
        <dbReference type="ChEBI" id="CHEBI:30616"/>
        <dbReference type="ChEBI" id="CHEBI:83421"/>
        <dbReference type="ChEBI" id="CHEBI:456216"/>
        <dbReference type="EC" id="2.7.11.1"/>
    </reaction>
</comment>
<evidence type="ECO:0000256" key="5">
    <source>
        <dbReference type="ARBA" id="ARBA00012513"/>
    </source>
</evidence>
<evidence type="ECO:0000256" key="16">
    <source>
        <dbReference type="ARBA" id="ARBA00047899"/>
    </source>
</evidence>
<evidence type="ECO:0000256" key="18">
    <source>
        <dbReference type="PROSITE-ProRule" id="PRU10141"/>
    </source>
</evidence>
<feature type="domain" description="Protein kinase" evidence="19">
    <location>
        <begin position="464"/>
        <end position="774"/>
    </location>
</feature>
<dbReference type="InterPro" id="IPR000719">
    <property type="entry name" value="Prot_kinase_dom"/>
</dbReference>
<keyword evidence="10" id="KW-0808">Transferase</keyword>
<dbReference type="Proteomes" id="UP000515163">
    <property type="component" value="Unplaced"/>
</dbReference>
<dbReference type="SMART" id="SM00220">
    <property type="entry name" value="S_TKc"/>
    <property type="match status" value="1"/>
</dbReference>
<evidence type="ECO:0000313" key="20">
    <source>
        <dbReference type="Proteomes" id="UP000515163"/>
    </source>
</evidence>
<dbReference type="OrthoDB" id="21018at2759"/>
<keyword evidence="8" id="KW-0723">Serine/threonine-protein kinase</keyword>
<keyword evidence="7" id="KW-0963">Cytoplasm</keyword>
<comment type="catalytic activity">
    <reaction evidence="16">
        <text>L-threonyl-[protein] + ATP = O-phospho-L-threonyl-[protein] + ADP + H(+)</text>
        <dbReference type="Rhea" id="RHEA:46608"/>
        <dbReference type="Rhea" id="RHEA-COMP:11060"/>
        <dbReference type="Rhea" id="RHEA-COMP:11605"/>
        <dbReference type="ChEBI" id="CHEBI:15378"/>
        <dbReference type="ChEBI" id="CHEBI:30013"/>
        <dbReference type="ChEBI" id="CHEBI:30616"/>
        <dbReference type="ChEBI" id="CHEBI:61977"/>
        <dbReference type="ChEBI" id="CHEBI:456216"/>
        <dbReference type="EC" id="2.7.11.1"/>
    </reaction>
</comment>
<feature type="binding site" evidence="18">
    <location>
        <position position="492"/>
    </location>
    <ligand>
        <name>ATP</name>
        <dbReference type="ChEBI" id="CHEBI:30616"/>
    </ligand>
</feature>
<keyword evidence="12" id="KW-0418">Kinase</keyword>
<evidence type="ECO:0000313" key="21">
    <source>
        <dbReference type="RefSeq" id="XP_031567095.1"/>
    </source>
</evidence>
<dbReference type="PROSITE" id="PS00107">
    <property type="entry name" value="PROTEIN_KINASE_ATP"/>
    <property type="match status" value="1"/>
</dbReference>
<name>A0A6P8IK59_ACTTE</name>
<evidence type="ECO:0000256" key="9">
    <source>
        <dbReference type="ARBA" id="ARBA00022553"/>
    </source>
</evidence>
<keyword evidence="14" id="KW-0206">Cytoskeleton</keyword>
<evidence type="ECO:0000256" key="10">
    <source>
        <dbReference type="ARBA" id="ARBA00022679"/>
    </source>
</evidence>
<evidence type="ECO:0000256" key="6">
    <source>
        <dbReference type="ARBA" id="ARBA00022454"/>
    </source>
</evidence>
<dbReference type="Gene3D" id="1.10.510.10">
    <property type="entry name" value="Transferase(Phosphotransferase) domain 1"/>
    <property type="match status" value="1"/>
</dbReference>